<dbReference type="RefSeq" id="WP_012733390.1">
    <property type="nucleotide sequence ID" value="NZ_CP021075.1"/>
</dbReference>
<feature type="region of interest" description="Disordered" evidence="1">
    <location>
        <begin position="167"/>
        <end position="206"/>
    </location>
</feature>
<dbReference type="EMBL" id="CP099583">
    <property type="protein sequence ID" value="USS43418.1"/>
    <property type="molecule type" value="Genomic_DNA"/>
</dbReference>
<reference evidence="3" key="2">
    <citation type="submission" date="2022-06" db="EMBL/GenBank/DDBJ databases">
        <title>Draft genome sequence of Burkholderia glumae strain GR20004 isolated from rice panicle showing bacterial panicle blight.</title>
        <authorList>
            <person name="Choi S.Y."/>
            <person name="Lee Y.H."/>
        </authorList>
    </citation>
    <scope>NUCLEOTIDE SEQUENCE</scope>
    <source>
        <strain evidence="3">GR20004</strain>
    </source>
</reference>
<dbReference type="Proteomes" id="UP000594892">
    <property type="component" value="Chromosome 1"/>
</dbReference>
<dbReference type="EMBL" id="CP065600">
    <property type="protein sequence ID" value="QPQ90557.1"/>
    <property type="molecule type" value="Genomic_DNA"/>
</dbReference>
<protein>
    <submittedName>
        <fullName evidence="2">Uncharacterized protein</fullName>
    </submittedName>
</protein>
<dbReference type="Proteomes" id="UP001056386">
    <property type="component" value="Chromosome 2"/>
</dbReference>
<name>A0AAP9XZN8_BURGL</name>
<feature type="compositionally biased region" description="Basic and acidic residues" evidence="1">
    <location>
        <begin position="190"/>
        <end position="199"/>
    </location>
</feature>
<dbReference type="AlphaFoldDB" id="A0AAP9XZN8"/>
<proteinExistence type="predicted"/>
<evidence type="ECO:0000313" key="3">
    <source>
        <dbReference type="EMBL" id="USS43418.1"/>
    </source>
</evidence>
<evidence type="ECO:0000313" key="2">
    <source>
        <dbReference type="EMBL" id="QPQ90557.1"/>
    </source>
</evidence>
<keyword evidence="5" id="KW-1185">Reference proteome</keyword>
<sequence>MNKSIPWMDDAVRHGELAARIVPVRRREDTERAMLIVDVVEAYARLRGSLVRFVALFADGSAAGHAALSPCALDTRRLDVLLAALAAGAERARFHRLPDLRRLIERVAHAETLREMIFAPPPAAGPAALREAARSLERLDAELIGICVEHVLERRALAAPAAACPTAAAEHGARVEPPRRPVRRSPARTADLDPDREIRVAAGPPR</sequence>
<dbReference type="GeneID" id="45695322"/>
<organism evidence="2 4">
    <name type="scientific">Burkholderia glumae</name>
    <name type="common">Pseudomonas glumae</name>
    <dbReference type="NCBI Taxonomy" id="337"/>
    <lineage>
        <taxon>Bacteria</taxon>
        <taxon>Pseudomonadati</taxon>
        <taxon>Pseudomonadota</taxon>
        <taxon>Betaproteobacteria</taxon>
        <taxon>Burkholderiales</taxon>
        <taxon>Burkholderiaceae</taxon>
        <taxon>Burkholderia</taxon>
    </lineage>
</organism>
<reference evidence="2 4" key="1">
    <citation type="submission" date="2020-12" db="EMBL/GenBank/DDBJ databases">
        <title>FDA dAtabase for Regulatory Grade micrObial Sequences (FDA-ARGOS): Supporting development and validation of Infectious Disease Dx tests.</title>
        <authorList>
            <person name="Minogue T."/>
            <person name="Wolcott M."/>
            <person name="Wasieloski L."/>
            <person name="Aguilar W."/>
            <person name="Moore D."/>
            <person name="Jaissle J."/>
            <person name="Tallon L."/>
            <person name="Sadzewicz L."/>
            <person name="Zhao X."/>
            <person name="Boylan J."/>
            <person name="Ott S."/>
            <person name="Bowen H."/>
            <person name="Vavikolanu K."/>
            <person name="Mehta A."/>
            <person name="Aluvathingal J."/>
            <person name="Nadendla S."/>
            <person name="Yan Y."/>
            <person name="Sichtig H."/>
        </authorList>
    </citation>
    <scope>NUCLEOTIDE SEQUENCE [LARGE SCALE GENOMIC DNA]</scope>
    <source>
        <strain evidence="2 4">FDAARGOS_949</strain>
    </source>
</reference>
<evidence type="ECO:0000313" key="5">
    <source>
        <dbReference type="Proteomes" id="UP001056386"/>
    </source>
</evidence>
<evidence type="ECO:0000313" key="4">
    <source>
        <dbReference type="Proteomes" id="UP000594892"/>
    </source>
</evidence>
<gene>
    <name evidence="2" type="ORF">I6H06_02010</name>
    <name evidence="3" type="ORF">NFI99_02800</name>
</gene>
<evidence type="ECO:0000256" key="1">
    <source>
        <dbReference type="SAM" id="MobiDB-lite"/>
    </source>
</evidence>
<accession>A0AAP9XZN8</accession>